<dbReference type="AlphaFoldDB" id="A0A5N6LGG1"/>
<feature type="compositionally biased region" description="Basic and acidic residues" evidence="1">
    <location>
        <begin position="97"/>
        <end position="112"/>
    </location>
</feature>
<evidence type="ECO:0000313" key="2">
    <source>
        <dbReference type="EMBL" id="KAD0806415.1"/>
    </source>
</evidence>
<name>A0A5N6LGG1_9ASTR</name>
<dbReference type="PANTHER" id="PTHR36373:SF1">
    <property type="entry name" value="EXPRESSED PROTEIN"/>
    <property type="match status" value="1"/>
</dbReference>
<feature type="compositionally biased region" description="Polar residues" evidence="1">
    <location>
        <begin position="64"/>
        <end position="74"/>
    </location>
</feature>
<feature type="compositionally biased region" description="Basic and acidic residues" evidence="1">
    <location>
        <begin position="76"/>
        <end position="90"/>
    </location>
</feature>
<feature type="compositionally biased region" description="Polar residues" evidence="1">
    <location>
        <begin position="113"/>
        <end position="129"/>
    </location>
</feature>
<gene>
    <name evidence="2" type="ORF">E3N88_43687</name>
</gene>
<evidence type="ECO:0000256" key="1">
    <source>
        <dbReference type="SAM" id="MobiDB-lite"/>
    </source>
</evidence>
<dbReference type="Proteomes" id="UP000326396">
    <property type="component" value="Unassembled WGS sequence"/>
</dbReference>
<evidence type="ECO:0000313" key="3">
    <source>
        <dbReference type="Proteomes" id="UP000326396"/>
    </source>
</evidence>
<dbReference type="OrthoDB" id="1924112at2759"/>
<organism evidence="2 3">
    <name type="scientific">Mikania micrantha</name>
    <name type="common">bitter vine</name>
    <dbReference type="NCBI Taxonomy" id="192012"/>
    <lineage>
        <taxon>Eukaryota</taxon>
        <taxon>Viridiplantae</taxon>
        <taxon>Streptophyta</taxon>
        <taxon>Embryophyta</taxon>
        <taxon>Tracheophyta</taxon>
        <taxon>Spermatophyta</taxon>
        <taxon>Magnoliopsida</taxon>
        <taxon>eudicotyledons</taxon>
        <taxon>Gunneridae</taxon>
        <taxon>Pentapetalae</taxon>
        <taxon>asterids</taxon>
        <taxon>campanulids</taxon>
        <taxon>Asterales</taxon>
        <taxon>Asteraceae</taxon>
        <taxon>Asteroideae</taxon>
        <taxon>Heliantheae alliance</taxon>
        <taxon>Eupatorieae</taxon>
        <taxon>Mikania</taxon>
    </lineage>
</organism>
<accession>A0A5N6LGG1</accession>
<comment type="caution">
    <text evidence="2">The sequence shown here is derived from an EMBL/GenBank/DDBJ whole genome shotgun (WGS) entry which is preliminary data.</text>
</comment>
<keyword evidence="3" id="KW-1185">Reference proteome</keyword>
<reference evidence="2 3" key="1">
    <citation type="submission" date="2019-05" db="EMBL/GenBank/DDBJ databases">
        <title>Mikania micrantha, genome provides insights into the molecular mechanism of rapid growth.</title>
        <authorList>
            <person name="Liu B."/>
        </authorList>
    </citation>
    <scope>NUCLEOTIDE SEQUENCE [LARGE SCALE GENOMIC DNA]</scope>
    <source>
        <strain evidence="2">NLD-2019</strain>
        <tissue evidence="2">Leaf</tissue>
    </source>
</reference>
<sequence length="354" mass="40363">MDVAVIDWKDSKFEKDVLYEDFNAPQWIDFSNHDHPVDDEAWFCRPECNHPKTVEDFFRTNSPGSLKLQRSSSVHEIPKLVDRNQRDAALKNRGNPVKKDSRTSKQVHDSENHNPNFSTPPTHKFNSAKETIKSSSEKNNHDENILPPTEETVKPSLLKSTLSAHNLFAGRDILNQVTEFCNELKRLAIRANANGEKEIAKKGQEMGILKESKNERKPLLEVKKEEFEEIEKQSSVKKKLPVKQKIEESENSPISLNMKIIRSKDEERVLQIRTNPPSPQCFSANHGTSKATPSKAFRLKPQERGLLQEMEGVGSKELKKEVKVKVKGNMTTPIQNEAKGLDVFWFLKPCTLSS</sequence>
<feature type="region of interest" description="Disordered" evidence="1">
    <location>
        <begin position="64"/>
        <end position="152"/>
    </location>
</feature>
<feature type="compositionally biased region" description="Basic and acidic residues" evidence="1">
    <location>
        <begin position="130"/>
        <end position="144"/>
    </location>
</feature>
<dbReference type="EMBL" id="SZYD01001372">
    <property type="protein sequence ID" value="KAD0806415.1"/>
    <property type="molecule type" value="Genomic_DNA"/>
</dbReference>
<protein>
    <submittedName>
        <fullName evidence="2">Uncharacterized protein</fullName>
    </submittedName>
</protein>
<proteinExistence type="predicted"/>
<dbReference type="PANTHER" id="PTHR36373">
    <property type="entry name" value="EXPRESSED PROTEIN"/>
    <property type="match status" value="1"/>
</dbReference>